<comment type="caution">
    <text evidence="1">The sequence shown here is derived from an EMBL/GenBank/DDBJ whole genome shotgun (WGS) entry which is preliminary data.</text>
</comment>
<reference evidence="1" key="1">
    <citation type="submission" date="2022-06" db="EMBL/GenBank/DDBJ databases">
        <authorList>
            <person name="Legras J.-L."/>
            <person name="Devillers H."/>
            <person name="Grondin C."/>
        </authorList>
    </citation>
    <scope>NUCLEOTIDE SEQUENCE</scope>
    <source>
        <strain evidence="1">CLIB 1444</strain>
    </source>
</reference>
<evidence type="ECO:0000313" key="1">
    <source>
        <dbReference type="EMBL" id="CAH6718245.1"/>
    </source>
</evidence>
<proteinExistence type="predicted"/>
<sequence>MIDPMSRSCSKKSSKSTMDEDSIFSQVTNGSISSNSTSLASSSSISKLPHYSKDDLPHYSESQESLPDYAPSTELFGLALVKTEFVTPYKLNSKRSWQPMLLEQNSNQLILYKINLTTAFKSTITSLFKYCNKIDLENGLKDKIENMKISKDLNNLKKYHHELQDNKLLFEPITSRDCFNKLLTKYKGEVHQLYTLNRMKVGKAPVMTGGSNTFTNVKYENILRLRLELNQLCLQFWSFNAMVEWFWCLNVGRDLCGEFDEMPKLKSIPRNLHHVLDYDGDGKTIDSQLMIGELQYYIKVKNDKPFIDGCLPELNSYDKWSNTTVSNYKNLPLNDIDDNLFVNFSKLSYILNTTGGNCRYFAIQQEGLVSVSQHNI</sequence>
<name>A0ACA9Y015_9ASCO</name>
<accession>A0ACA9Y015</accession>
<dbReference type="EMBL" id="CALSDN010000001">
    <property type="protein sequence ID" value="CAH6718245.1"/>
    <property type="molecule type" value="Genomic_DNA"/>
</dbReference>
<gene>
    <name evidence="1" type="ORF">CLIB1444_01S02388</name>
</gene>
<evidence type="ECO:0000313" key="2">
    <source>
        <dbReference type="Proteomes" id="UP001152531"/>
    </source>
</evidence>
<dbReference type="Proteomes" id="UP001152531">
    <property type="component" value="Unassembled WGS sequence"/>
</dbReference>
<protein>
    <submittedName>
        <fullName evidence="1">Uncharacterized protein</fullName>
    </submittedName>
</protein>
<keyword evidence="2" id="KW-1185">Reference proteome</keyword>
<organism evidence="1 2">
    <name type="scientific">[Candida] jaroonii</name>
    <dbReference type="NCBI Taxonomy" id="467808"/>
    <lineage>
        <taxon>Eukaryota</taxon>
        <taxon>Fungi</taxon>
        <taxon>Dikarya</taxon>
        <taxon>Ascomycota</taxon>
        <taxon>Saccharomycotina</taxon>
        <taxon>Pichiomycetes</taxon>
        <taxon>Debaryomycetaceae</taxon>
        <taxon>Yamadazyma</taxon>
    </lineage>
</organism>